<gene>
    <name evidence="3" type="ORF">NLI96_g2460</name>
</gene>
<reference evidence="3" key="1">
    <citation type="submission" date="2022-07" db="EMBL/GenBank/DDBJ databases">
        <title>Genome Sequence of Physisporinus lineatus.</title>
        <authorList>
            <person name="Buettner E."/>
        </authorList>
    </citation>
    <scope>NUCLEOTIDE SEQUENCE</scope>
    <source>
        <strain evidence="3">VT162</strain>
    </source>
</reference>
<dbReference type="EMBL" id="JANAWD010000055">
    <property type="protein sequence ID" value="KAJ3488981.1"/>
    <property type="molecule type" value="Genomic_DNA"/>
</dbReference>
<dbReference type="Proteomes" id="UP001212997">
    <property type="component" value="Unassembled WGS sequence"/>
</dbReference>
<evidence type="ECO:0000313" key="3">
    <source>
        <dbReference type="EMBL" id="KAJ3488981.1"/>
    </source>
</evidence>
<dbReference type="AlphaFoldDB" id="A0AAD5YJY6"/>
<feature type="region of interest" description="Disordered" evidence="1">
    <location>
        <begin position="1"/>
        <end position="35"/>
    </location>
</feature>
<evidence type="ECO:0000256" key="1">
    <source>
        <dbReference type="SAM" id="MobiDB-lite"/>
    </source>
</evidence>
<feature type="compositionally biased region" description="Pro residues" evidence="1">
    <location>
        <begin position="1"/>
        <end position="10"/>
    </location>
</feature>
<dbReference type="Gene3D" id="1.25.40.990">
    <property type="match status" value="1"/>
</dbReference>
<evidence type="ECO:0000313" key="4">
    <source>
        <dbReference type="Proteomes" id="UP001212997"/>
    </source>
</evidence>
<keyword evidence="4" id="KW-1185">Reference proteome</keyword>
<protein>
    <recommendedName>
        <fullName evidence="2">CSN8/PSMD8/EIF3K domain-containing protein</fullName>
    </recommendedName>
</protein>
<evidence type="ECO:0000259" key="2">
    <source>
        <dbReference type="Pfam" id="PF10075"/>
    </source>
</evidence>
<name>A0AAD5YJY6_9APHY</name>
<dbReference type="InterPro" id="IPR033464">
    <property type="entry name" value="CSN8_PSD8_EIF3K"/>
</dbReference>
<dbReference type="Pfam" id="PF10075">
    <property type="entry name" value="CSN8_PSD8_EIF3K"/>
    <property type="match status" value="1"/>
</dbReference>
<sequence length="255" mass="27920">MTGPLTPPPTSDAEIKDAAHNSPPTASSSNQSPWGPSSGDHFQVLFLTIAELASKGNYKELVEVAERGDLKADCRTNITRLLLTTPLVLTYLILDEIPAAQFTLTRLPNALQSQQLSRDLFSLLAATSERKYGNVYGRAKQVHETLKKPLDSNYDLTTVARALVIKFVDTFRRKTLVLLSRAYTSISVPLAQSYLGLTPEQTIEAARLHKWTYDASTQVLYPIPIKGNSSSTTGASGQSTVHTLRNVTAGNFEEK</sequence>
<feature type="domain" description="CSN8/PSMD8/EIF3K" evidence="2">
    <location>
        <begin position="82"/>
        <end position="223"/>
    </location>
</feature>
<organism evidence="3 4">
    <name type="scientific">Meripilus lineatus</name>
    <dbReference type="NCBI Taxonomy" id="2056292"/>
    <lineage>
        <taxon>Eukaryota</taxon>
        <taxon>Fungi</taxon>
        <taxon>Dikarya</taxon>
        <taxon>Basidiomycota</taxon>
        <taxon>Agaricomycotina</taxon>
        <taxon>Agaricomycetes</taxon>
        <taxon>Polyporales</taxon>
        <taxon>Meripilaceae</taxon>
        <taxon>Meripilus</taxon>
    </lineage>
</organism>
<accession>A0AAD5YJY6</accession>
<comment type="caution">
    <text evidence="3">The sequence shown here is derived from an EMBL/GenBank/DDBJ whole genome shotgun (WGS) entry which is preliminary data.</text>
</comment>
<proteinExistence type="predicted"/>